<evidence type="ECO:0000256" key="8">
    <source>
        <dbReference type="SAM" id="Phobius"/>
    </source>
</evidence>
<feature type="transmembrane region" description="Helical" evidence="8">
    <location>
        <begin position="84"/>
        <end position="107"/>
    </location>
</feature>
<dbReference type="EMBL" id="CP113524">
    <property type="protein sequence ID" value="WAJ25249.1"/>
    <property type="molecule type" value="Genomic_DNA"/>
</dbReference>
<dbReference type="RefSeq" id="WP_268116128.1">
    <property type="nucleotide sequence ID" value="NZ_CP113524.1"/>
</dbReference>
<evidence type="ECO:0000313" key="10">
    <source>
        <dbReference type="Proteomes" id="UP001163115"/>
    </source>
</evidence>
<feature type="transmembrane region" description="Helical" evidence="8">
    <location>
        <begin position="60"/>
        <end position="78"/>
    </location>
</feature>
<evidence type="ECO:0000256" key="4">
    <source>
        <dbReference type="ARBA" id="ARBA00022692"/>
    </source>
</evidence>
<keyword evidence="7 8" id="KW-0472">Membrane</keyword>
<protein>
    <submittedName>
        <fullName evidence="9">Accessory gene regulator B family protein</fullName>
    </submittedName>
</protein>
<evidence type="ECO:0000313" key="9">
    <source>
        <dbReference type="EMBL" id="WAJ25249.1"/>
    </source>
</evidence>
<keyword evidence="6 8" id="KW-1133">Transmembrane helix</keyword>
<feature type="transmembrane region" description="Helical" evidence="8">
    <location>
        <begin position="150"/>
        <end position="168"/>
    </location>
</feature>
<accession>A0ABY7AFU1</accession>
<evidence type="ECO:0000256" key="3">
    <source>
        <dbReference type="ARBA" id="ARBA00022670"/>
    </source>
</evidence>
<evidence type="ECO:0000256" key="6">
    <source>
        <dbReference type="ARBA" id="ARBA00022989"/>
    </source>
</evidence>
<gene>
    <name evidence="9" type="ORF">OW255_07005</name>
</gene>
<keyword evidence="5" id="KW-0378">Hydrolase</keyword>
<name>A0ABY7AFU1_9FIRM</name>
<dbReference type="Proteomes" id="UP001163115">
    <property type="component" value="Chromosome"/>
</dbReference>
<keyword evidence="1" id="KW-1003">Cell membrane</keyword>
<evidence type="ECO:0000256" key="5">
    <source>
        <dbReference type="ARBA" id="ARBA00022801"/>
    </source>
</evidence>
<dbReference type="Pfam" id="PF04647">
    <property type="entry name" value="AgrB"/>
    <property type="match status" value="1"/>
</dbReference>
<proteinExistence type="predicted"/>
<reference evidence="9" key="1">
    <citation type="submission" date="2022-11" db="EMBL/GenBank/DDBJ databases">
        <title>Lacrimispora xylanolytica sy1, complete genome.</title>
        <authorList>
            <person name="Choi S."/>
        </authorList>
    </citation>
    <scope>NUCLEOTIDE SEQUENCE</scope>
    <source>
        <strain evidence="9">Sy1</strain>
    </source>
</reference>
<keyword evidence="10" id="KW-1185">Reference proteome</keyword>
<feature type="transmembrane region" description="Helical" evidence="8">
    <location>
        <begin position="22"/>
        <end position="48"/>
    </location>
</feature>
<organism evidence="9 10">
    <name type="scientific">Lacrimispora xylanolytica</name>
    <dbReference type="NCBI Taxonomy" id="29375"/>
    <lineage>
        <taxon>Bacteria</taxon>
        <taxon>Bacillati</taxon>
        <taxon>Bacillota</taxon>
        <taxon>Clostridia</taxon>
        <taxon>Lachnospirales</taxon>
        <taxon>Lachnospiraceae</taxon>
        <taxon>Lacrimispora</taxon>
    </lineage>
</organism>
<evidence type="ECO:0000256" key="7">
    <source>
        <dbReference type="ARBA" id="ARBA00023136"/>
    </source>
</evidence>
<evidence type="ECO:0000256" key="2">
    <source>
        <dbReference type="ARBA" id="ARBA00022654"/>
    </source>
</evidence>
<keyword evidence="3" id="KW-0645">Protease</keyword>
<feature type="transmembrane region" description="Helical" evidence="8">
    <location>
        <begin position="128"/>
        <end position="144"/>
    </location>
</feature>
<sequence length="176" mass="19718">MEEDRAIYQFGLEMLFLNLVNLLSAAFIGLFMGQLLECFMFLALFIPLRCHAGGYHAENPLCCYFLSNAVIVFALLLLRTSPVMMARGAGVVFLLLSAVMAAILAPVENLNKPLDEAEKRVYGFRTRVVLIIQVLIGLVCYAYAYYQGVWIILLTIVLVVITELLGLLQNTFSRSR</sequence>
<dbReference type="InterPro" id="IPR006741">
    <property type="entry name" value="AgrB"/>
</dbReference>
<evidence type="ECO:0000256" key="1">
    <source>
        <dbReference type="ARBA" id="ARBA00022475"/>
    </source>
</evidence>
<keyword evidence="4 8" id="KW-0812">Transmembrane</keyword>
<keyword evidence="2" id="KW-0673">Quorum sensing</keyword>